<dbReference type="FunFam" id="3.40.50.300:FF:000578">
    <property type="entry name" value="probable ATP-dependent RNA helicase DHX35"/>
    <property type="match status" value="1"/>
</dbReference>
<dbReference type="PROSITE" id="PS51192">
    <property type="entry name" value="HELICASE_ATP_BIND_1"/>
    <property type="match status" value="1"/>
</dbReference>
<dbReference type="EC" id="3.6.4.13" evidence="2"/>
<dbReference type="Gene3D" id="3.40.50.300">
    <property type="entry name" value="P-loop containing nucleotide triphosphate hydrolases"/>
    <property type="match status" value="2"/>
</dbReference>
<evidence type="ECO:0000256" key="4">
    <source>
        <dbReference type="ARBA" id="ARBA00022801"/>
    </source>
</evidence>
<dbReference type="GO" id="GO:0071013">
    <property type="term" value="C:catalytic step 2 spliceosome"/>
    <property type="evidence" value="ECO:0007669"/>
    <property type="project" value="TreeGrafter"/>
</dbReference>
<keyword evidence="5" id="KW-0347">Helicase</keyword>
<dbReference type="InterPro" id="IPR011545">
    <property type="entry name" value="DEAD/DEAH_box_helicase_dom"/>
</dbReference>
<dbReference type="SMART" id="SM00490">
    <property type="entry name" value="HELICc"/>
    <property type="match status" value="1"/>
</dbReference>
<dbReference type="InterPro" id="IPR001650">
    <property type="entry name" value="Helicase_C-like"/>
</dbReference>
<dbReference type="InterPro" id="IPR014001">
    <property type="entry name" value="Helicase_ATP-bd"/>
</dbReference>
<dbReference type="InterPro" id="IPR042035">
    <property type="entry name" value="DEAH_win-hel_dom"/>
</dbReference>
<reference evidence="12" key="1">
    <citation type="submission" date="2022-11" db="UniProtKB">
        <authorList>
            <consortium name="WormBaseParasite"/>
        </authorList>
    </citation>
    <scope>IDENTIFICATION</scope>
</reference>
<evidence type="ECO:0000256" key="2">
    <source>
        <dbReference type="ARBA" id="ARBA00012552"/>
    </source>
</evidence>
<name>A0A914KP08_MELIC</name>
<dbReference type="Pfam" id="PF00270">
    <property type="entry name" value="DEAD"/>
    <property type="match status" value="1"/>
</dbReference>
<organism evidence="11 12">
    <name type="scientific">Meloidogyne incognita</name>
    <name type="common">Southern root-knot nematode worm</name>
    <name type="synonym">Oxyuris incognita</name>
    <dbReference type="NCBI Taxonomy" id="6306"/>
    <lineage>
        <taxon>Eukaryota</taxon>
        <taxon>Metazoa</taxon>
        <taxon>Ecdysozoa</taxon>
        <taxon>Nematoda</taxon>
        <taxon>Chromadorea</taxon>
        <taxon>Rhabditida</taxon>
        <taxon>Tylenchina</taxon>
        <taxon>Tylenchomorpha</taxon>
        <taxon>Tylenchoidea</taxon>
        <taxon>Meloidogynidae</taxon>
        <taxon>Meloidogyninae</taxon>
        <taxon>Meloidogyne</taxon>
        <taxon>Meloidogyne incognita group</taxon>
    </lineage>
</organism>
<dbReference type="Pfam" id="PF04408">
    <property type="entry name" value="WHD_HA2"/>
    <property type="match status" value="1"/>
</dbReference>
<dbReference type="GO" id="GO:0005524">
    <property type="term" value="F:ATP binding"/>
    <property type="evidence" value="ECO:0007669"/>
    <property type="project" value="UniProtKB-KW"/>
</dbReference>
<evidence type="ECO:0000256" key="6">
    <source>
        <dbReference type="ARBA" id="ARBA00022840"/>
    </source>
</evidence>
<protein>
    <recommendedName>
        <fullName evidence="2">RNA helicase</fullName>
        <ecNumber evidence="2">3.6.4.13</ecNumber>
    </recommendedName>
</protein>
<dbReference type="Proteomes" id="UP000887563">
    <property type="component" value="Unplaced"/>
</dbReference>
<feature type="domain" description="Helicase ATP-binding" evidence="9">
    <location>
        <begin position="81"/>
        <end position="245"/>
    </location>
</feature>
<keyword evidence="11" id="KW-1185">Reference proteome</keyword>
<evidence type="ECO:0000259" key="10">
    <source>
        <dbReference type="PROSITE" id="PS51194"/>
    </source>
</evidence>
<evidence type="ECO:0000256" key="7">
    <source>
        <dbReference type="ARBA" id="ARBA00047984"/>
    </source>
</evidence>
<evidence type="ECO:0000313" key="11">
    <source>
        <dbReference type="Proteomes" id="UP000887563"/>
    </source>
</evidence>
<dbReference type="GO" id="GO:0016787">
    <property type="term" value="F:hydrolase activity"/>
    <property type="evidence" value="ECO:0007669"/>
    <property type="project" value="UniProtKB-KW"/>
</dbReference>
<evidence type="ECO:0000256" key="3">
    <source>
        <dbReference type="ARBA" id="ARBA00022741"/>
    </source>
</evidence>
<evidence type="ECO:0000256" key="5">
    <source>
        <dbReference type="ARBA" id="ARBA00022806"/>
    </source>
</evidence>
<dbReference type="SMART" id="SM00487">
    <property type="entry name" value="DEXDc"/>
    <property type="match status" value="1"/>
</dbReference>
<evidence type="ECO:0000313" key="12">
    <source>
        <dbReference type="WBParaSite" id="Minc3s00062g03148"/>
    </source>
</evidence>
<comment type="similarity">
    <text evidence="1">Belongs to the DEAD box helicase family. DEAH subfamily.</text>
</comment>
<dbReference type="PANTHER" id="PTHR18934">
    <property type="entry name" value="ATP-DEPENDENT RNA HELICASE"/>
    <property type="match status" value="1"/>
</dbReference>
<dbReference type="WBParaSite" id="Minc3s00062g03148">
    <property type="protein sequence ID" value="Minc3s00062g03148"/>
    <property type="gene ID" value="Minc3s00062g03148"/>
</dbReference>
<dbReference type="InterPro" id="IPR007502">
    <property type="entry name" value="Helicase-assoc_dom"/>
</dbReference>
<keyword evidence="4" id="KW-0378">Hydrolase</keyword>
<keyword evidence="3" id="KW-0547">Nucleotide-binding</keyword>
<dbReference type="InterPro" id="IPR048333">
    <property type="entry name" value="HA2_WH"/>
</dbReference>
<evidence type="ECO:0000256" key="8">
    <source>
        <dbReference type="SAM" id="MobiDB-lite"/>
    </source>
</evidence>
<evidence type="ECO:0000256" key="1">
    <source>
        <dbReference type="ARBA" id="ARBA00008792"/>
    </source>
</evidence>
<sequence length="680" mass="76677">MVDTEKMEHNRYGNKRHGGVGRPHFLRPIDDDAAATIVDEGKLNLEADQTSSIIYHNPFLALSIQQQRQRLPISKYRNQLLYLVEKYKTVVVVGETGSGKSTQLPQYLAEFGWAQEGKKICITQPRRVAAVTLANRLAEEMMCSLGSEVGYAVRFDECISDKTKIKYVTDGLLLRELMSDPLLEAYSVVIIDEAHERSVNSDLVIGLLRKILAIRDDLRIIVSSATIEAELFRDFFELNEDYKNPDKNTAAIISVEGRMFPVNVFYTKVGVPDYVQTTVDTILRLHREEPSGDILAFLTGQDEVEQACKLLEGSAKSLPKDLDKLLILPLYGGLSPKEQFRAFESAPYQTRKAVITTNIAETSVTITGIVYVIDCGFVKIRVFDSKIGMESLVVIPCSKSSAEQRAGRAGRLRPGKCFRLYPESEFKKLSNSTIPEIQRGDLSSVILRLKALGVQNVLRFNYLSRPSSAVMVQSLQMLNALKAIDDDGLLTNPLGFQMAELPLSPMHAKALISSSSISMMQIRDVFNHPIGSKHKAEVNKRSLSVEEGDHLTLLNIFDLFIENGRSQNWCQQNFLNYKALCRAEFIRQQFIGFLKNANLKINSCKGTIGETAKIRRALLSGFFSQVAYYDHRGLYVTLKGEHAFKIYKGSVLMYRKEYPKWLYADLVMDTNFAIRIRIYP</sequence>
<dbReference type="Pfam" id="PF00271">
    <property type="entry name" value="Helicase_C"/>
    <property type="match status" value="1"/>
</dbReference>
<dbReference type="AlphaFoldDB" id="A0A914KP08"/>
<accession>A0A914KP08</accession>
<feature type="region of interest" description="Disordered" evidence="8">
    <location>
        <begin position="1"/>
        <end position="24"/>
    </location>
</feature>
<dbReference type="FunFam" id="3.40.50.300:FF:000767">
    <property type="entry name" value="Putative ATP-dependent RNA helicase DHX35"/>
    <property type="match status" value="1"/>
</dbReference>
<evidence type="ECO:0000259" key="9">
    <source>
        <dbReference type="PROSITE" id="PS51192"/>
    </source>
</evidence>
<dbReference type="SUPFAM" id="SSF52540">
    <property type="entry name" value="P-loop containing nucleoside triphosphate hydrolases"/>
    <property type="match status" value="1"/>
</dbReference>
<dbReference type="InterPro" id="IPR002464">
    <property type="entry name" value="DNA/RNA_helicase_DEAH_CS"/>
</dbReference>
<dbReference type="SMART" id="SM00847">
    <property type="entry name" value="HA2"/>
    <property type="match status" value="1"/>
</dbReference>
<dbReference type="PROSITE" id="PS51194">
    <property type="entry name" value="HELICASE_CTER"/>
    <property type="match status" value="1"/>
</dbReference>
<dbReference type="Gene3D" id="1.10.10.2130">
    <property type="entry name" value="DEAH helicase family, winged-helix domain"/>
    <property type="match status" value="1"/>
</dbReference>
<dbReference type="CDD" id="cd18791">
    <property type="entry name" value="SF2_C_RHA"/>
    <property type="match status" value="1"/>
</dbReference>
<dbReference type="PROSITE" id="PS00690">
    <property type="entry name" value="DEAH_ATP_HELICASE"/>
    <property type="match status" value="1"/>
</dbReference>
<feature type="compositionally biased region" description="Basic and acidic residues" evidence="8">
    <location>
        <begin position="1"/>
        <end position="11"/>
    </location>
</feature>
<keyword evidence="6" id="KW-0067">ATP-binding</keyword>
<comment type="catalytic activity">
    <reaction evidence="7">
        <text>ATP + H2O = ADP + phosphate + H(+)</text>
        <dbReference type="Rhea" id="RHEA:13065"/>
        <dbReference type="ChEBI" id="CHEBI:15377"/>
        <dbReference type="ChEBI" id="CHEBI:15378"/>
        <dbReference type="ChEBI" id="CHEBI:30616"/>
        <dbReference type="ChEBI" id="CHEBI:43474"/>
        <dbReference type="ChEBI" id="CHEBI:456216"/>
        <dbReference type="EC" id="3.6.4.13"/>
    </reaction>
</comment>
<dbReference type="GO" id="GO:0003724">
    <property type="term" value="F:RNA helicase activity"/>
    <property type="evidence" value="ECO:0007669"/>
    <property type="project" value="UniProtKB-EC"/>
</dbReference>
<feature type="domain" description="Helicase C-terminal" evidence="10">
    <location>
        <begin position="278"/>
        <end position="453"/>
    </location>
</feature>
<proteinExistence type="inferred from homology"/>
<dbReference type="PANTHER" id="PTHR18934:SF136">
    <property type="entry name" value="ATP-DEPENDENT RNA HELICASE DHX35-RELATED"/>
    <property type="match status" value="1"/>
</dbReference>
<dbReference type="GO" id="GO:0003723">
    <property type="term" value="F:RNA binding"/>
    <property type="evidence" value="ECO:0007669"/>
    <property type="project" value="TreeGrafter"/>
</dbReference>
<dbReference type="InterPro" id="IPR027417">
    <property type="entry name" value="P-loop_NTPase"/>
</dbReference>